<comment type="cofactor">
    <cofactor evidence="14 15">
        <name>Mn(2+)</name>
        <dbReference type="ChEBI" id="CHEBI:29035"/>
    </cofactor>
    <cofactor evidence="14 15">
        <name>Mg(2+)</name>
        <dbReference type="ChEBI" id="CHEBI:18420"/>
    </cofactor>
    <text evidence="14 15">Manganese or magnesium. Binds 1 divalent metal ion per monomer in the absence of substrate. May bind a second metal ion after substrate binding.</text>
</comment>
<gene>
    <name evidence="14" type="primary">rnhB</name>
    <name evidence="18" type="ORF">FC85_GL001235</name>
</gene>
<dbReference type="HAMAP" id="MF_00052_B">
    <property type="entry name" value="RNase_HII_B"/>
    <property type="match status" value="1"/>
</dbReference>
<proteinExistence type="inferred from homology"/>
<dbReference type="FunFam" id="3.30.420.10:FF:000006">
    <property type="entry name" value="Ribonuclease HII"/>
    <property type="match status" value="1"/>
</dbReference>
<evidence type="ECO:0000259" key="17">
    <source>
        <dbReference type="PROSITE" id="PS51975"/>
    </source>
</evidence>
<evidence type="ECO:0000256" key="2">
    <source>
        <dbReference type="ARBA" id="ARBA00001946"/>
    </source>
</evidence>
<evidence type="ECO:0000256" key="5">
    <source>
        <dbReference type="ARBA" id="ARBA00007383"/>
    </source>
</evidence>
<protein>
    <recommendedName>
        <fullName evidence="7 14">Ribonuclease HII</fullName>
        <shortName evidence="14">RNase HII</shortName>
        <ecNumber evidence="6 14">3.1.26.4</ecNumber>
    </recommendedName>
</protein>
<comment type="caution">
    <text evidence="18">The sequence shown here is derived from an EMBL/GenBank/DDBJ whole genome shotgun (WGS) entry which is preliminary data.</text>
</comment>
<keyword evidence="9 14" id="KW-0540">Nuclease</keyword>
<feature type="binding site" evidence="14 15">
    <location>
        <position position="169"/>
    </location>
    <ligand>
        <name>a divalent metal cation</name>
        <dbReference type="ChEBI" id="CHEBI:60240"/>
    </ligand>
</feature>
<dbReference type="EMBL" id="AZEY01000093">
    <property type="protein sequence ID" value="KRL64220.1"/>
    <property type="molecule type" value="Genomic_DNA"/>
</dbReference>
<dbReference type="Proteomes" id="UP000052013">
    <property type="component" value="Unassembled WGS sequence"/>
</dbReference>
<dbReference type="InterPro" id="IPR036397">
    <property type="entry name" value="RNaseH_sf"/>
</dbReference>
<dbReference type="InterPro" id="IPR001352">
    <property type="entry name" value="RNase_HII/HIII"/>
</dbReference>
<evidence type="ECO:0000256" key="11">
    <source>
        <dbReference type="ARBA" id="ARBA00022759"/>
    </source>
</evidence>
<dbReference type="GO" id="GO:0003723">
    <property type="term" value="F:RNA binding"/>
    <property type="evidence" value="ECO:0007669"/>
    <property type="project" value="UniProtKB-UniRule"/>
</dbReference>
<comment type="catalytic activity">
    <reaction evidence="1 14 15 16">
        <text>Endonucleolytic cleavage to 5'-phosphomonoester.</text>
        <dbReference type="EC" id="3.1.26.4"/>
    </reaction>
</comment>
<comment type="subcellular location">
    <subcellularLocation>
        <location evidence="4 14">Cytoplasm</location>
    </subcellularLocation>
</comment>
<dbReference type="EC" id="3.1.26.4" evidence="6 14"/>
<dbReference type="RefSeq" id="WP_057865676.1">
    <property type="nucleotide sequence ID" value="NZ_AZEY01000093.1"/>
</dbReference>
<evidence type="ECO:0000313" key="19">
    <source>
        <dbReference type="Proteomes" id="UP000052013"/>
    </source>
</evidence>
<dbReference type="NCBIfam" id="NF000594">
    <property type="entry name" value="PRK00015.1-1"/>
    <property type="match status" value="1"/>
</dbReference>
<dbReference type="Pfam" id="PF01351">
    <property type="entry name" value="RNase_HII"/>
    <property type="match status" value="1"/>
</dbReference>
<sequence>MKLTISDIKKILKETRSLNDPLFAKFSHDSRKGVQMAIQSAKTRIQAQQRRLAAFEHRFKYERELWHKGIHYIAGVDEVGRGPLAGPVVAAAAILPKDFDLIDVNDSKQLTPEKRLSLAPMIRKEALCVSIGLVSNEKIDQFNIYQATRMAMKQAIESLSPSPEEIIVDAMQINVPIDQIRLIKGDAKSISVSAASVVAKVYRDQLMDDYAKIYPQYDFHHNAGYSTAKHLAALKKYGPTPIHRRSFSPVQKFLQ</sequence>
<dbReference type="GO" id="GO:0005737">
    <property type="term" value="C:cytoplasm"/>
    <property type="evidence" value="ECO:0007669"/>
    <property type="project" value="UniProtKB-SubCell"/>
</dbReference>
<evidence type="ECO:0000256" key="10">
    <source>
        <dbReference type="ARBA" id="ARBA00022723"/>
    </source>
</evidence>
<evidence type="ECO:0000256" key="8">
    <source>
        <dbReference type="ARBA" id="ARBA00022490"/>
    </source>
</evidence>
<dbReference type="SUPFAM" id="SSF53098">
    <property type="entry name" value="Ribonuclease H-like"/>
    <property type="match status" value="1"/>
</dbReference>
<keyword evidence="12 14" id="KW-0378">Hydrolase</keyword>
<evidence type="ECO:0000256" key="15">
    <source>
        <dbReference type="PROSITE-ProRule" id="PRU01319"/>
    </source>
</evidence>
<accession>A0A0R1S5P7</accession>
<dbReference type="CDD" id="cd07182">
    <property type="entry name" value="RNase_HII_bacteria_HII_like"/>
    <property type="match status" value="1"/>
</dbReference>
<feature type="binding site" evidence="14 15">
    <location>
        <position position="77"/>
    </location>
    <ligand>
        <name>a divalent metal cation</name>
        <dbReference type="ChEBI" id="CHEBI:60240"/>
    </ligand>
</feature>
<comment type="function">
    <text evidence="3 14 16">Endonuclease that specifically degrades the RNA of RNA-DNA hybrids.</text>
</comment>
<organism evidence="18 19">
    <name type="scientific">Lentilactobacillus diolivorans DSM 14421</name>
    <dbReference type="NCBI Taxonomy" id="1423739"/>
    <lineage>
        <taxon>Bacteria</taxon>
        <taxon>Bacillati</taxon>
        <taxon>Bacillota</taxon>
        <taxon>Bacilli</taxon>
        <taxon>Lactobacillales</taxon>
        <taxon>Lactobacillaceae</taxon>
        <taxon>Lentilactobacillus</taxon>
    </lineage>
</organism>
<dbReference type="PATRIC" id="fig|1423739.3.peg.1291"/>
<keyword evidence="10 14" id="KW-0479">Metal-binding</keyword>
<evidence type="ECO:0000256" key="4">
    <source>
        <dbReference type="ARBA" id="ARBA00004496"/>
    </source>
</evidence>
<dbReference type="PANTHER" id="PTHR10954:SF18">
    <property type="entry name" value="RIBONUCLEASE HII"/>
    <property type="match status" value="1"/>
</dbReference>
<evidence type="ECO:0000256" key="9">
    <source>
        <dbReference type="ARBA" id="ARBA00022722"/>
    </source>
</evidence>
<name>A0A0R1S5P7_9LACO</name>
<dbReference type="NCBIfam" id="NF000595">
    <property type="entry name" value="PRK00015.1-3"/>
    <property type="match status" value="1"/>
</dbReference>
<evidence type="ECO:0000256" key="16">
    <source>
        <dbReference type="RuleBase" id="RU003515"/>
    </source>
</evidence>
<evidence type="ECO:0000256" key="1">
    <source>
        <dbReference type="ARBA" id="ARBA00000077"/>
    </source>
</evidence>
<keyword evidence="8 14" id="KW-0963">Cytoplasm</keyword>
<dbReference type="GO" id="GO:0006298">
    <property type="term" value="P:mismatch repair"/>
    <property type="evidence" value="ECO:0007669"/>
    <property type="project" value="TreeGrafter"/>
</dbReference>
<comment type="similarity">
    <text evidence="5 14 16">Belongs to the RNase HII family.</text>
</comment>
<dbReference type="PROSITE" id="PS51975">
    <property type="entry name" value="RNASE_H_2"/>
    <property type="match status" value="1"/>
</dbReference>
<evidence type="ECO:0000256" key="7">
    <source>
        <dbReference type="ARBA" id="ARBA00019179"/>
    </source>
</evidence>
<dbReference type="AlphaFoldDB" id="A0A0R1S5P7"/>
<evidence type="ECO:0000256" key="13">
    <source>
        <dbReference type="ARBA" id="ARBA00023211"/>
    </source>
</evidence>
<keyword evidence="13 14" id="KW-0464">Manganese</keyword>
<evidence type="ECO:0000256" key="6">
    <source>
        <dbReference type="ARBA" id="ARBA00012180"/>
    </source>
</evidence>
<dbReference type="PANTHER" id="PTHR10954">
    <property type="entry name" value="RIBONUCLEASE H2 SUBUNIT A"/>
    <property type="match status" value="1"/>
</dbReference>
<feature type="domain" description="RNase H type-2" evidence="17">
    <location>
        <begin position="71"/>
        <end position="255"/>
    </location>
</feature>
<dbReference type="GO" id="GO:0043137">
    <property type="term" value="P:DNA replication, removal of RNA primer"/>
    <property type="evidence" value="ECO:0007669"/>
    <property type="project" value="TreeGrafter"/>
</dbReference>
<dbReference type="STRING" id="1423739.FC85_GL001235"/>
<dbReference type="GO" id="GO:0030145">
    <property type="term" value="F:manganese ion binding"/>
    <property type="evidence" value="ECO:0007669"/>
    <property type="project" value="UniProtKB-UniRule"/>
</dbReference>
<dbReference type="InterPro" id="IPR012337">
    <property type="entry name" value="RNaseH-like_sf"/>
</dbReference>
<feature type="binding site" evidence="14 15">
    <location>
        <position position="78"/>
    </location>
    <ligand>
        <name>a divalent metal cation</name>
        <dbReference type="ChEBI" id="CHEBI:60240"/>
    </ligand>
</feature>
<evidence type="ECO:0000313" key="18">
    <source>
        <dbReference type="EMBL" id="KRL64220.1"/>
    </source>
</evidence>
<reference evidence="18 19" key="1">
    <citation type="journal article" date="2015" name="Genome Announc.">
        <title>Expanding the biotechnology potential of lactobacilli through comparative genomics of 213 strains and associated genera.</title>
        <authorList>
            <person name="Sun Z."/>
            <person name="Harris H.M."/>
            <person name="McCann A."/>
            <person name="Guo C."/>
            <person name="Argimon S."/>
            <person name="Zhang W."/>
            <person name="Yang X."/>
            <person name="Jeffery I.B."/>
            <person name="Cooney J.C."/>
            <person name="Kagawa T.F."/>
            <person name="Liu W."/>
            <person name="Song Y."/>
            <person name="Salvetti E."/>
            <person name="Wrobel A."/>
            <person name="Rasinkangas P."/>
            <person name="Parkhill J."/>
            <person name="Rea M.C."/>
            <person name="O'Sullivan O."/>
            <person name="Ritari J."/>
            <person name="Douillard F.P."/>
            <person name="Paul Ross R."/>
            <person name="Yang R."/>
            <person name="Briner A.E."/>
            <person name="Felis G.E."/>
            <person name="de Vos W.M."/>
            <person name="Barrangou R."/>
            <person name="Klaenhammer T.R."/>
            <person name="Caufield P.W."/>
            <person name="Cui Y."/>
            <person name="Zhang H."/>
            <person name="O'Toole P.W."/>
        </authorList>
    </citation>
    <scope>NUCLEOTIDE SEQUENCE [LARGE SCALE GENOMIC DNA]</scope>
    <source>
        <strain evidence="18 19">DSM 14421</strain>
    </source>
</reference>
<evidence type="ECO:0000256" key="14">
    <source>
        <dbReference type="HAMAP-Rule" id="MF_00052"/>
    </source>
</evidence>
<dbReference type="InterPro" id="IPR024567">
    <property type="entry name" value="RNase_HII/HIII_dom"/>
</dbReference>
<dbReference type="GO" id="GO:0004523">
    <property type="term" value="F:RNA-DNA hybrid ribonuclease activity"/>
    <property type="evidence" value="ECO:0007669"/>
    <property type="project" value="UniProtKB-UniRule"/>
</dbReference>
<comment type="cofactor">
    <cofactor evidence="2">
        <name>Mg(2+)</name>
        <dbReference type="ChEBI" id="CHEBI:18420"/>
    </cofactor>
</comment>
<evidence type="ECO:0000256" key="3">
    <source>
        <dbReference type="ARBA" id="ARBA00004065"/>
    </source>
</evidence>
<dbReference type="Gene3D" id="3.30.420.10">
    <property type="entry name" value="Ribonuclease H-like superfamily/Ribonuclease H"/>
    <property type="match status" value="1"/>
</dbReference>
<evidence type="ECO:0000256" key="12">
    <source>
        <dbReference type="ARBA" id="ARBA00022801"/>
    </source>
</evidence>
<dbReference type="InterPro" id="IPR022898">
    <property type="entry name" value="RNase_HII"/>
</dbReference>
<keyword evidence="11 14" id="KW-0255">Endonuclease</keyword>
<dbReference type="GO" id="GO:0032299">
    <property type="term" value="C:ribonuclease H2 complex"/>
    <property type="evidence" value="ECO:0007669"/>
    <property type="project" value="TreeGrafter"/>
</dbReference>